<evidence type="ECO:0000313" key="6">
    <source>
        <dbReference type="Proteomes" id="UP000281406"/>
    </source>
</evidence>
<dbReference type="InterPro" id="IPR007122">
    <property type="entry name" value="Villin/Gelsolin"/>
</dbReference>
<feature type="region of interest" description="Disordered" evidence="3">
    <location>
        <begin position="202"/>
        <end position="221"/>
    </location>
</feature>
<dbReference type="GO" id="GO:0051015">
    <property type="term" value="F:actin filament binding"/>
    <property type="evidence" value="ECO:0007669"/>
    <property type="project" value="InterPro"/>
</dbReference>
<feature type="region of interest" description="Disordered" evidence="3">
    <location>
        <begin position="279"/>
        <end position="308"/>
    </location>
</feature>
<dbReference type="SMART" id="SM00262">
    <property type="entry name" value="GEL"/>
    <property type="match status" value="4"/>
</dbReference>
<dbReference type="GO" id="GO:0005546">
    <property type="term" value="F:phosphatidylinositol-4,5-bisphosphate binding"/>
    <property type="evidence" value="ECO:0007669"/>
    <property type="project" value="TreeGrafter"/>
</dbReference>
<feature type="compositionally biased region" description="Basic and acidic residues" evidence="3">
    <location>
        <begin position="40"/>
        <end position="54"/>
    </location>
</feature>
<evidence type="ECO:0000256" key="1">
    <source>
        <dbReference type="ARBA" id="ARBA00008418"/>
    </source>
</evidence>
<reference evidence="5 6" key="1">
    <citation type="submission" date="2018-10" db="EMBL/GenBank/DDBJ databases">
        <title>Genome assembly for a Yunnan-Guizhou Plateau 3E fish, Anabarilius grahami (Regan), and its evolutionary and genetic applications.</title>
        <authorList>
            <person name="Jiang W."/>
        </authorList>
    </citation>
    <scope>NUCLEOTIDE SEQUENCE [LARGE SCALE GENOMIC DNA]</scope>
    <source>
        <strain evidence="5">AG-KIZ</strain>
        <tissue evidence="5">Muscle</tissue>
    </source>
</reference>
<dbReference type="GO" id="GO:0005737">
    <property type="term" value="C:cytoplasm"/>
    <property type="evidence" value="ECO:0007669"/>
    <property type="project" value="TreeGrafter"/>
</dbReference>
<feature type="region of interest" description="Disordered" evidence="3">
    <location>
        <begin position="25"/>
        <end position="79"/>
    </location>
</feature>
<proteinExistence type="inferred from homology"/>
<dbReference type="OrthoDB" id="28894at2759"/>
<accession>A0A3N0YUP3</accession>
<feature type="compositionally biased region" description="Low complexity" evidence="3">
    <location>
        <begin position="354"/>
        <end position="371"/>
    </location>
</feature>
<dbReference type="PRINTS" id="PR00597">
    <property type="entry name" value="GELSOLIN"/>
</dbReference>
<feature type="compositionally biased region" description="Basic and acidic residues" evidence="3">
    <location>
        <begin position="405"/>
        <end position="436"/>
    </location>
</feature>
<feature type="domain" description="Gelsolin-like" evidence="4">
    <location>
        <begin position="771"/>
        <end position="818"/>
    </location>
</feature>
<feature type="region of interest" description="Disordered" evidence="3">
    <location>
        <begin position="350"/>
        <end position="482"/>
    </location>
</feature>
<dbReference type="GO" id="GO:0051014">
    <property type="term" value="P:actin filament severing"/>
    <property type="evidence" value="ECO:0007669"/>
    <property type="project" value="TreeGrafter"/>
</dbReference>
<protein>
    <submittedName>
        <fullName evidence="5">Supervillin</fullName>
    </submittedName>
</protein>
<dbReference type="EMBL" id="RJVU01026577">
    <property type="protein sequence ID" value="ROL49418.1"/>
    <property type="molecule type" value="Genomic_DNA"/>
</dbReference>
<dbReference type="GO" id="GO:0008154">
    <property type="term" value="P:actin polymerization or depolymerization"/>
    <property type="evidence" value="ECO:0007669"/>
    <property type="project" value="TreeGrafter"/>
</dbReference>
<evidence type="ECO:0000256" key="3">
    <source>
        <dbReference type="SAM" id="MobiDB-lite"/>
    </source>
</evidence>
<gene>
    <name evidence="5" type="ORF">DPX16_15744</name>
</gene>
<evidence type="ECO:0000259" key="4">
    <source>
        <dbReference type="Pfam" id="PF00626"/>
    </source>
</evidence>
<organism evidence="5 6">
    <name type="scientific">Anabarilius grahami</name>
    <name type="common">Kanglang fish</name>
    <name type="synonym">Barilius grahami</name>
    <dbReference type="NCBI Taxonomy" id="495550"/>
    <lineage>
        <taxon>Eukaryota</taxon>
        <taxon>Metazoa</taxon>
        <taxon>Chordata</taxon>
        <taxon>Craniata</taxon>
        <taxon>Vertebrata</taxon>
        <taxon>Euteleostomi</taxon>
        <taxon>Actinopterygii</taxon>
        <taxon>Neopterygii</taxon>
        <taxon>Teleostei</taxon>
        <taxon>Ostariophysi</taxon>
        <taxon>Cypriniformes</taxon>
        <taxon>Xenocyprididae</taxon>
        <taxon>Xenocypridinae</taxon>
        <taxon>Xenocypridinae incertae sedis</taxon>
        <taxon>Anabarilius</taxon>
    </lineage>
</organism>
<dbReference type="InterPro" id="IPR007123">
    <property type="entry name" value="Gelsolin-like_dom"/>
</dbReference>
<dbReference type="InterPro" id="IPR029006">
    <property type="entry name" value="ADF-H/Gelsolin-like_dom_sf"/>
</dbReference>
<comment type="similarity">
    <text evidence="1">Belongs to the villin/gelsolin family.</text>
</comment>
<dbReference type="Pfam" id="PF00626">
    <property type="entry name" value="Gelsolin"/>
    <property type="match status" value="1"/>
</dbReference>
<evidence type="ECO:0000256" key="2">
    <source>
        <dbReference type="ARBA" id="ARBA00023203"/>
    </source>
</evidence>
<sequence length="1492" mass="166380">MENVAQESRAERIARYKAERRRELAERYGSQEEELPSKWSRREREGRGVRDSTYVDKSVSGGMNGGMGRNGRTPLEERPVPAMISNGCKVNASGENTHQNRATDGGVVALTLDLAVQPGAEASRRRTRRYMPGDPAGNRKNSERFRTQPITACEIKESCGTMEDENQDTLQMDVKTDDRAKMSVAAKMSLFKELEKTASPEASSFLKPRSSNSFHERRVRRNKDPRALTQPITFEETVMAASPQSGETGEPEAEVEDDAGTKLSMSEKLALFNKLSQPIMGAVGSPGRDGSPLEASERRRQKGARYRTQPITVDEVNLLQKGPVQLPCLHLAPHLTDRQQADSINLKPSEVRHSGLSSSQEWGSSSELTSSPHLKPTADSNSQNSVQIKGILKKSSSEGVVWRSGTRDRDDLNGHGLEKNGGERREREVTEERHMSTVDPSPARLSSAPWRQRARTEAATSSSRTRRSAPKPEECPSLSEDCQITEQSRESAITDRFSPFHSLALCVCCQIYTTFQFGLTDSGVTEEEEEEKQSAKASCNISLNSGPQDETVSTAESTPQTQCWEPVFSSVYSRSSTTPQYVMFFNERSLSYEAQEVSTTTQTQPQVTGRVKASCEEEDSPKPIFTETQTICTNEVQESQMFGTEMAKDVMTSEPCSLPACPTPGGDTEPDLSTLCQTNTPILSSAVAEHRRSVRPSRRTQGSRNPLRALAAREDIQQDFMQPEENSELENNTALKNSNCTPADVTSSGKVSRPTVPYNKLMLIQVKGWRQVQVRLVEPMSRSLNSGDCFLLVTPLHCFLWTGKLSNTIEREKASEMASLIVTQRDLGCQATGVVHLDEGVNTDSLQAAEFWNLLGGQTQYKGKSHSADDDEHYERAISESNCIYRLQGDRLSPHEQCWAAVPHLNLLNSSQTLLFDFGSELYLWHGKDVGPSERKLALQLAQQVWDGAYDYSNCRINPLDPSGGSAHIHKQGIGRPDWALFGRVFDQNETVLFKEKFANSFEQTKVNKNYIEPFKQEEVQTPSLISFPQPVSAEQWSCDARALFGGVCPSGVSQIILDGVDVRRGRDMVTLSDGQKAELCTLAVKTWLISEGEECEVAAESLGQFNEGSTYATRWTYRLTALGDQMARGQERSALFIWKGRHSNTSGQDLSPALTNQCSSQVFVTEGEEPPCFLQLFQGGMVIYRKHSRDTGGWRLFCVRGDVSVEGSLLEVPCSCSSLRSRGSLVLLNSQQGAIYLWHGCKAHSKARQVAKQTVQRLTQMCPPELSLRTGSFMNVQEVEEGKEPTEFWNAIGPQDRKSYDCMLQDPGKFNFTPRLFHMSAQSGTFKGVELISPTHVNGVITAMPFLQDKLYAVPHPALFLLDNYLEVYLWQSCEASVSQHPHWDKEKKCAMETVLQYCKERNPRRPPMAYLIDEGAEPLTFTNIFPSWEMRLTQGVQDCTVCKKLTFVQDALVALNKTQFSLKDLLKRPLPEGVDPLHLENYLSQHDFKV</sequence>
<dbReference type="Proteomes" id="UP000281406">
    <property type="component" value="Unassembled WGS sequence"/>
</dbReference>
<name>A0A3N0YUP3_ANAGA</name>
<keyword evidence="2" id="KW-0009">Actin-binding</keyword>
<comment type="caution">
    <text evidence="5">The sequence shown here is derived from an EMBL/GenBank/DDBJ whole genome shotgun (WGS) entry which is preliminary data.</text>
</comment>
<evidence type="ECO:0000313" key="5">
    <source>
        <dbReference type="EMBL" id="ROL49418.1"/>
    </source>
</evidence>
<dbReference type="InterPro" id="IPR036886">
    <property type="entry name" value="Villin_headpiece_dom_sf"/>
</dbReference>
<dbReference type="PANTHER" id="PTHR11977">
    <property type="entry name" value="VILLIN"/>
    <property type="match status" value="1"/>
</dbReference>
<feature type="compositionally biased region" description="Polar residues" evidence="3">
    <location>
        <begin position="378"/>
        <end position="387"/>
    </location>
</feature>
<dbReference type="GO" id="GO:0015629">
    <property type="term" value="C:actin cytoskeleton"/>
    <property type="evidence" value="ECO:0007669"/>
    <property type="project" value="TreeGrafter"/>
</dbReference>
<dbReference type="Gene3D" id="3.40.20.10">
    <property type="entry name" value="Severin"/>
    <property type="match status" value="5"/>
</dbReference>
<keyword evidence="6" id="KW-1185">Reference proteome</keyword>
<feature type="region of interest" description="Disordered" evidence="3">
    <location>
        <begin position="119"/>
        <end position="142"/>
    </location>
</feature>
<feature type="compositionally biased region" description="Polar residues" evidence="3">
    <location>
        <begin position="535"/>
        <end position="559"/>
    </location>
</feature>
<dbReference type="PANTHER" id="PTHR11977:SF119">
    <property type="entry name" value="SUPERVILLIN ISOFORM X1"/>
    <property type="match status" value="1"/>
</dbReference>
<dbReference type="SUPFAM" id="SSF55753">
    <property type="entry name" value="Actin depolymerizing proteins"/>
    <property type="match status" value="5"/>
</dbReference>
<feature type="region of interest" description="Disordered" evidence="3">
    <location>
        <begin position="526"/>
        <end position="559"/>
    </location>
</feature>
<dbReference type="Gene3D" id="1.10.950.10">
    <property type="entry name" value="Villin headpiece domain"/>
    <property type="match status" value="1"/>
</dbReference>
<dbReference type="GO" id="GO:0051016">
    <property type="term" value="P:barbed-end actin filament capping"/>
    <property type="evidence" value="ECO:0007669"/>
    <property type="project" value="TreeGrafter"/>
</dbReference>